<keyword evidence="2" id="KW-1185">Reference proteome</keyword>
<accession>A0A265NA25</accession>
<dbReference type="Proteomes" id="UP000216498">
    <property type="component" value="Unassembled WGS sequence"/>
</dbReference>
<name>A0A265NA25_9BACI</name>
<dbReference type="Gene3D" id="2.30.31.70">
    <property type="match status" value="1"/>
</dbReference>
<evidence type="ECO:0008006" key="3">
    <source>
        <dbReference type="Google" id="ProtNLM"/>
    </source>
</evidence>
<dbReference type="OrthoDB" id="7067273at2"/>
<comment type="caution">
    <text evidence="1">The sequence shown here is derived from an EMBL/GenBank/DDBJ whole genome shotgun (WGS) entry which is preliminary data.</text>
</comment>
<dbReference type="AlphaFoldDB" id="A0A265NA25"/>
<organism evidence="1 2">
    <name type="scientific">Virgibacillus indicus</name>
    <dbReference type="NCBI Taxonomy" id="2024554"/>
    <lineage>
        <taxon>Bacteria</taxon>
        <taxon>Bacillati</taxon>
        <taxon>Bacillota</taxon>
        <taxon>Bacilli</taxon>
        <taxon>Bacillales</taxon>
        <taxon>Bacillaceae</taxon>
        <taxon>Virgibacillus</taxon>
    </lineage>
</organism>
<protein>
    <recommendedName>
        <fullName evidence="3">Transcriptional coactivator p15 (PC4) C-terminal domain-containing protein</fullName>
    </recommendedName>
</protein>
<reference evidence="1 2" key="1">
    <citation type="submission" date="2017-08" db="EMBL/GenBank/DDBJ databases">
        <title>Virgibacillus indicus sp. nov. and Virgibacillus profoundi sp. nov, two moderately halophilic bacteria isolated from marine sediment by using the Microfluidic Streak Plate.</title>
        <authorList>
            <person name="Xu B."/>
            <person name="Hu B."/>
            <person name="Wang J."/>
            <person name="Zhu Y."/>
            <person name="Huang L."/>
            <person name="Du W."/>
            <person name="Huang Y."/>
        </authorList>
    </citation>
    <scope>NUCLEOTIDE SEQUENCE [LARGE SCALE GENOMIC DNA]</scope>
    <source>
        <strain evidence="1 2">IO3-P2-C2</strain>
    </source>
</reference>
<dbReference type="RefSeq" id="WP_094885741.1">
    <property type="nucleotide sequence ID" value="NZ_NPMS01000004.1"/>
</dbReference>
<evidence type="ECO:0000313" key="1">
    <source>
        <dbReference type="EMBL" id="OZU88645.1"/>
    </source>
</evidence>
<evidence type="ECO:0000313" key="2">
    <source>
        <dbReference type="Proteomes" id="UP000216498"/>
    </source>
</evidence>
<proteinExistence type="predicted"/>
<sequence>MKEKKYRVDWEVVEEIVVLHRSQGGWAKELNLISWNGEDPKFDVRWWNADKTRIGKGFTFTKGELEILYKTLPEALHI</sequence>
<dbReference type="EMBL" id="NPMS01000004">
    <property type="protein sequence ID" value="OZU88645.1"/>
    <property type="molecule type" value="Genomic_DNA"/>
</dbReference>
<gene>
    <name evidence="1" type="ORF">CIL03_10160</name>
</gene>